<dbReference type="CDD" id="cd07205">
    <property type="entry name" value="Pat_PNPLA6_PNPLA7_NTE1_like"/>
    <property type="match status" value="1"/>
</dbReference>
<feature type="domain" description="PNPLA" evidence="5">
    <location>
        <begin position="15"/>
        <end position="210"/>
    </location>
</feature>
<evidence type="ECO:0000313" key="7">
    <source>
        <dbReference type="Proteomes" id="UP001172083"/>
    </source>
</evidence>
<dbReference type="RefSeq" id="WP_346761868.1">
    <property type="nucleotide sequence ID" value="NZ_JAUJEB010000009.1"/>
</dbReference>
<dbReference type="InterPro" id="IPR050301">
    <property type="entry name" value="NTE"/>
</dbReference>
<dbReference type="Gene3D" id="3.40.1090.10">
    <property type="entry name" value="Cytosolic phospholipase A2 catalytic domain"/>
    <property type="match status" value="1"/>
</dbReference>
<accession>A0ABT8LG34</accession>
<dbReference type="PANTHER" id="PTHR14226">
    <property type="entry name" value="NEUROPATHY TARGET ESTERASE/SWISS CHEESE D.MELANOGASTER"/>
    <property type="match status" value="1"/>
</dbReference>
<dbReference type="PANTHER" id="PTHR14226:SF29">
    <property type="entry name" value="NEUROPATHY TARGET ESTERASE SWS"/>
    <property type="match status" value="1"/>
</dbReference>
<comment type="caution">
    <text evidence="6">The sequence shown here is derived from an EMBL/GenBank/DDBJ whole genome shotgun (WGS) entry which is preliminary data.</text>
</comment>
<feature type="short sequence motif" description="DGA/G" evidence="4">
    <location>
        <begin position="197"/>
        <end position="199"/>
    </location>
</feature>
<dbReference type="InterPro" id="IPR002641">
    <property type="entry name" value="PNPLA_dom"/>
</dbReference>
<feature type="short sequence motif" description="GXSXG" evidence="4">
    <location>
        <begin position="46"/>
        <end position="50"/>
    </location>
</feature>
<dbReference type="InterPro" id="IPR016035">
    <property type="entry name" value="Acyl_Trfase/lysoPLipase"/>
</dbReference>
<protein>
    <submittedName>
        <fullName evidence="6">Patatin-like phospholipase family protein</fullName>
    </submittedName>
</protein>
<name>A0ABT8LG34_9BACT</name>
<dbReference type="Pfam" id="PF01734">
    <property type="entry name" value="Patatin"/>
    <property type="match status" value="1"/>
</dbReference>
<dbReference type="EMBL" id="JAUJEB010000009">
    <property type="protein sequence ID" value="MDN5216533.1"/>
    <property type="molecule type" value="Genomic_DNA"/>
</dbReference>
<evidence type="ECO:0000256" key="1">
    <source>
        <dbReference type="ARBA" id="ARBA00022801"/>
    </source>
</evidence>
<sequence length="754" mass="85707">MLLKPAGSAGQKVALVLSGGGAKGLAHIGVIKALEENNIPIDYVVGTSMGGIVGGMYAAGYSPFAVEEIVTQSYFQQWLKGVLSKKYAYFYSKREAKPSFLTLDLSVDSTFTTTLNTNLASDLAINFVFAEMLAQASEKANYNFDSLMVPYRAVAAEVFTQKVEILRSGFLNKAVRATMTVPLFYRPIRINKKYLFDGGIYNNFPVNVAEEDFNPDFIIAVNVATTKFQDYPYENDDKILSESLAFILLEKSDPQVVGENGIYIEPDLANNTSLDFQNASAIIDSGYVMANRKIAQIKDKITRRVNQQQMLEKRNKFKEGFKPFYFGDVRLIGFNAPQRKYVRKLFETKHKQLDLDDVKSGYYKLVSENYFKNIFPNIVYNETTGLFDLEIFARQARNFKVDFGGNISSRSISEIYLGFQYNYLNRFLNSYSVNFYTGRFYQSIQARPRFNVPSRKLFYIEPEFTINTWNFIDAQDLVLGGNPTTVLDQTDRKYGVNLGIAAGTKGKLLLQGAFFNNSDRFSNKQELVTSDTLDVLNFKGFRYGIAYRRNTLNRKQYPDAGSAISVSLDYFNGTENYEPGSTSLVPAILDKGREWFRFKVSAERYFKASWFHYGFYFESVLSNQPFFANYTATLVNSPAFYPLQDSKTLFLTNFRSFNYGAGGIRNVFNLSRSLDLRIEGYAYKPFREIVETATQEASFREDLKKFYFVGSVAGVYNSPLGPVSLSLNYYDDSQKRLGALLHIGYLLYNKRSTE</sequence>
<organism evidence="6 7">
    <name type="scientific">Agaribacillus aureus</name>
    <dbReference type="NCBI Taxonomy" id="3051825"/>
    <lineage>
        <taxon>Bacteria</taxon>
        <taxon>Pseudomonadati</taxon>
        <taxon>Bacteroidota</taxon>
        <taxon>Cytophagia</taxon>
        <taxon>Cytophagales</taxon>
        <taxon>Splendidivirgaceae</taxon>
        <taxon>Agaribacillus</taxon>
    </lineage>
</organism>
<gene>
    <name evidence="6" type="ORF">QQ020_30975</name>
</gene>
<feature type="active site" description="Nucleophile" evidence="4">
    <location>
        <position position="48"/>
    </location>
</feature>
<keyword evidence="3 4" id="KW-0443">Lipid metabolism</keyword>
<keyword evidence="7" id="KW-1185">Reference proteome</keyword>
<evidence type="ECO:0000256" key="2">
    <source>
        <dbReference type="ARBA" id="ARBA00022963"/>
    </source>
</evidence>
<reference evidence="6" key="1">
    <citation type="submission" date="2023-06" db="EMBL/GenBank/DDBJ databases">
        <title>Genomic of Agaribacillus aureum.</title>
        <authorList>
            <person name="Wang G."/>
        </authorList>
    </citation>
    <scope>NUCLEOTIDE SEQUENCE</scope>
    <source>
        <strain evidence="6">BMA12</strain>
    </source>
</reference>
<evidence type="ECO:0000256" key="3">
    <source>
        <dbReference type="ARBA" id="ARBA00023098"/>
    </source>
</evidence>
<dbReference type="PROSITE" id="PS51635">
    <property type="entry name" value="PNPLA"/>
    <property type="match status" value="1"/>
</dbReference>
<keyword evidence="1 4" id="KW-0378">Hydrolase</keyword>
<evidence type="ECO:0000256" key="4">
    <source>
        <dbReference type="PROSITE-ProRule" id="PRU01161"/>
    </source>
</evidence>
<keyword evidence="2 4" id="KW-0442">Lipid degradation</keyword>
<feature type="active site" description="Proton acceptor" evidence="4">
    <location>
        <position position="197"/>
    </location>
</feature>
<evidence type="ECO:0000259" key="5">
    <source>
        <dbReference type="PROSITE" id="PS51635"/>
    </source>
</evidence>
<evidence type="ECO:0000313" key="6">
    <source>
        <dbReference type="EMBL" id="MDN5216533.1"/>
    </source>
</evidence>
<proteinExistence type="predicted"/>
<feature type="short sequence motif" description="GXGXXG" evidence="4">
    <location>
        <begin position="19"/>
        <end position="24"/>
    </location>
</feature>
<dbReference type="SUPFAM" id="SSF52151">
    <property type="entry name" value="FabD/lysophospholipase-like"/>
    <property type="match status" value="1"/>
</dbReference>
<dbReference type="Proteomes" id="UP001172083">
    <property type="component" value="Unassembled WGS sequence"/>
</dbReference>